<gene>
    <name evidence="3" type="ORF">AS359_10855</name>
    <name evidence="2" type="ORF">B5M06_12225</name>
</gene>
<organism evidence="3 4">
    <name type="scientific">Comamonas kerstersii</name>
    <dbReference type="NCBI Taxonomy" id="225992"/>
    <lineage>
        <taxon>Bacteria</taxon>
        <taxon>Pseudomonadati</taxon>
        <taxon>Pseudomonadota</taxon>
        <taxon>Betaproteobacteria</taxon>
        <taxon>Burkholderiales</taxon>
        <taxon>Comamonadaceae</taxon>
        <taxon>Comamonas</taxon>
    </lineage>
</organism>
<evidence type="ECO:0000313" key="2">
    <source>
        <dbReference type="EMBL" id="AQZ99954.1"/>
    </source>
</evidence>
<keyword evidence="3" id="KW-0808">Transferase</keyword>
<dbReference type="InterPro" id="IPR036568">
    <property type="entry name" value="GGCT-like_sf"/>
</dbReference>
<dbReference type="EMBL" id="CP020121">
    <property type="protein sequence ID" value="AQZ99954.1"/>
    <property type="molecule type" value="Genomic_DNA"/>
</dbReference>
<evidence type="ECO:0000313" key="5">
    <source>
        <dbReference type="Proteomes" id="UP000242792"/>
    </source>
</evidence>
<dbReference type="Proteomes" id="UP000053300">
    <property type="component" value="Unassembled WGS sequence"/>
</dbReference>
<dbReference type="Gene3D" id="3.10.490.10">
    <property type="entry name" value="Gamma-glutamyl cyclotransferase-like"/>
    <property type="match status" value="1"/>
</dbReference>
<proteinExistence type="predicted"/>
<dbReference type="Proteomes" id="UP000242792">
    <property type="component" value="Chromosome"/>
</dbReference>
<name>A0A0W7Z0N3_9BURK</name>
<evidence type="ECO:0000259" key="1">
    <source>
        <dbReference type="Pfam" id="PF06094"/>
    </source>
</evidence>
<reference evidence="2 5" key="2">
    <citation type="submission" date="2017-03" db="EMBL/GenBank/DDBJ databases">
        <title>Rapid Whole Genome Sequencing of Comamonas kerstersii Causing Continuous ambulatory Peritoneal Dialysis-Associated Peritonitis.</title>
        <authorList>
            <person name="Zheng B."/>
        </authorList>
    </citation>
    <scope>NUCLEOTIDE SEQUENCE [LARGE SCALE GENOMIC DNA]</scope>
    <source>
        <strain evidence="2 5">8943</strain>
    </source>
</reference>
<dbReference type="AlphaFoldDB" id="A0A0W7Z0N3"/>
<accession>A0A0W7Z0N3</accession>
<evidence type="ECO:0000313" key="3">
    <source>
        <dbReference type="EMBL" id="KUF40856.1"/>
    </source>
</evidence>
<reference evidence="3 4" key="1">
    <citation type="submission" date="2015-12" db="EMBL/GenBank/DDBJ databases">
        <title>Complete genome sequence of a multi-drug resistant strain Acidovorax sp. 12322-1.</title>
        <authorList>
            <person name="Ming D."/>
            <person name="Wang M."/>
            <person name="Hu S."/>
            <person name="Zhou Y."/>
            <person name="Jiang T."/>
        </authorList>
    </citation>
    <scope>NUCLEOTIDE SEQUENCE [LARGE SCALE GENOMIC DNA]</scope>
    <source>
        <strain evidence="3 4">12322-1</strain>
    </source>
</reference>
<dbReference type="Pfam" id="PF06094">
    <property type="entry name" value="GGACT"/>
    <property type="match status" value="1"/>
</dbReference>
<dbReference type="OrthoDB" id="8538589at2"/>
<dbReference type="CDD" id="cd06661">
    <property type="entry name" value="GGCT_like"/>
    <property type="match status" value="1"/>
</dbReference>
<dbReference type="EMBL" id="LPXH01000026">
    <property type="protein sequence ID" value="KUF40856.1"/>
    <property type="molecule type" value="Genomic_DNA"/>
</dbReference>
<keyword evidence="4" id="KW-1185">Reference proteome</keyword>
<dbReference type="SUPFAM" id="SSF110857">
    <property type="entry name" value="Gamma-glutamyl cyclotransferase-like"/>
    <property type="match status" value="1"/>
</dbReference>
<dbReference type="InterPro" id="IPR013024">
    <property type="entry name" value="GGCT-like"/>
</dbReference>
<dbReference type="GeneID" id="83040090"/>
<dbReference type="RefSeq" id="WP_054067749.1">
    <property type="nucleotide sequence ID" value="NZ_CAUCIF010000004.1"/>
</dbReference>
<sequence length="169" mass="17872">MSTPFALSSVAATDWQPCGVGHVAVYGTLRAGGINDIARLRPGIACIGRTTLTGTLHDLGYYPGLQLVGTQQVLAEVYPLDAALEQALDGIEGLWPTDVGEYTKRILTVPVALTGGGTQMMAVLVYEALPTTVQHAPVVPASDWLAWYAGKGVQHPGTAFTLNTLQNRK</sequence>
<accession>A0A1V3TI41</accession>
<dbReference type="KEGG" id="cke:B5M06_12225"/>
<dbReference type="STRING" id="225992.B5M06_12225"/>
<evidence type="ECO:0000313" key="4">
    <source>
        <dbReference type="Proteomes" id="UP000053300"/>
    </source>
</evidence>
<accession>A0A1V0BJ78</accession>
<feature type="domain" description="Gamma-glutamylcyclotransferase AIG2-like" evidence="1">
    <location>
        <begin position="23"/>
        <end position="145"/>
    </location>
</feature>
<dbReference type="InterPro" id="IPR009288">
    <property type="entry name" value="AIG2-like_dom"/>
</dbReference>
<dbReference type="GO" id="GO:0016740">
    <property type="term" value="F:transferase activity"/>
    <property type="evidence" value="ECO:0007669"/>
    <property type="project" value="UniProtKB-KW"/>
</dbReference>
<protein>
    <submittedName>
        <fullName evidence="3">Gamma-glutamylcyclotransferase</fullName>
    </submittedName>
</protein>